<keyword evidence="2" id="KW-0732">Signal</keyword>
<evidence type="ECO:0000256" key="2">
    <source>
        <dbReference type="SAM" id="SignalP"/>
    </source>
</evidence>
<name>A0A3A8NMC2_9BACT</name>
<dbReference type="AlphaFoldDB" id="A0A3A8NMC2"/>
<protein>
    <submittedName>
        <fullName evidence="3">Uncharacterized protein</fullName>
    </submittedName>
</protein>
<dbReference type="RefSeq" id="WP_120624628.1">
    <property type="nucleotide sequence ID" value="NZ_RAWG01000034.1"/>
</dbReference>
<dbReference type="Proteomes" id="UP000273405">
    <property type="component" value="Unassembled WGS sequence"/>
</dbReference>
<comment type="caution">
    <text evidence="3">The sequence shown here is derived from an EMBL/GenBank/DDBJ whole genome shotgun (WGS) entry which is preliminary data.</text>
</comment>
<gene>
    <name evidence="3" type="ORF">D7X12_07795</name>
</gene>
<feature type="signal peptide" evidence="2">
    <location>
        <begin position="1"/>
        <end position="24"/>
    </location>
</feature>
<feature type="chain" id="PRO_5017306054" evidence="2">
    <location>
        <begin position="25"/>
        <end position="101"/>
    </location>
</feature>
<dbReference type="EMBL" id="RAWG01000034">
    <property type="protein sequence ID" value="RKH45546.1"/>
    <property type="molecule type" value="Genomic_DNA"/>
</dbReference>
<organism evidence="3 4">
    <name type="scientific">Corallococcus sicarius</name>
    <dbReference type="NCBI Taxonomy" id="2316726"/>
    <lineage>
        <taxon>Bacteria</taxon>
        <taxon>Pseudomonadati</taxon>
        <taxon>Myxococcota</taxon>
        <taxon>Myxococcia</taxon>
        <taxon>Myxococcales</taxon>
        <taxon>Cystobacterineae</taxon>
        <taxon>Myxococcaceae</taxon>
        <taxon>Corallococcus</taxon>
    </lineage>
</organism>
<sequence>MRTLMRSLMSVSAVLSLAPSIAFAYPPQCDETCMWLTCDSGCYEGTYRTTCEAAGYCFEPAPGSQVTTASVSEGEARQSEAAAPVCGGAHPDTEQTASAES</sequence>
<reference evidence="4" key="1">
    <citation type="submission" date="2018-09" db="EMBL/GenBank/DDBJ databases">
        <authorList>
            <person name="Livingstone P.G."/>
            <person name="Whitworth D.E."/>
        </authorList>
    </citation>
    <scope>NUCLEOTIDE SEQUENCE [LARGE SCALE GENOMIC DNA]</scope>
    <source>
        <strain evidence="4">CA040B</strain>
    </source>
</reference>
<keyword evidence="4" id="KW-1185">Reference proteome</keyword>
<feature type="region of interest" description="Disordered" evidence="1">
    <location>
        <begin position="66"/>
        <end position="101"/>
    </location>
</feature>
<dbReference type="OrthoDB" id="5519026at2"/>
<proteinExistence type="predicted"/>
<evidence type="ECO:0000256" key="1">
    <source>
        <dbReference type="SAM" id="MobiDB-lite"/>
    </source>
</evidence>
<evidence type="ECO:0000313" key="4">
    <source>
        <dbReference type="Proteomes" id="UP000273405"/>
    </source>
</evidence>
<evidence type="ECO:0000313" key="3">
    <source>
        <dbReference type="EMBL" id="RKH45546.1"/>
    </source>
</evidence>
<accession>A0A3A8NMC2</accession>